<accession>A0A7W3U2I0</accession>
<feature type="signal peptide" evidence="1">
    <location>
        <begin position="1"/>
        <end position="24"/>
    </location>
</feature>
<dbReference type="AlphaFoldDB" id="A0A7W3U2I0"/>
<evidence type="ECO:0000256" key="1">
    <source>
        <dbReference type="SAM" id="SignalP"/>
    </source>
</evidence>
<keyword evidence="3" id="KW-1185">Reference proteome</keyword>
<reference evidence="2 3" key="1">
    <citation type="submission" date="2020-07" db="EMBL/GenBank/DDBJ databases">
        <authorList>
            <person name="Xu S."/>
            <person name="Li A."/>
        </authorList>
    </citation>
    <scope>NUCLEOTIDE SEQUENCE [LARGE SCALE GENOMIC DNA]</scope>
    <source>
        <strain evidence="2 3">SG-8</strain>
    </source>
</reference>
<comment type="caution">
    <text evidence="2">The sequence shown here is derived from an EMBL/GenBank/DDBJ whole genome shotgun (WGS) entry which is preliminary data.</text>
</comment>
<feature type="chain" id="PRO_5031059570" evidence="1">
    <location>
        <begin position="25"/>
        <end position="305"/>
    </location>
</feature>
<dbReference type="EMBL" id="JACHTE010000003">
    <property type="protein sequence ID" value="MBB1087709.1"/>
    <property type="molecule type" value="Genomic_DNA"/>
</dbReference>
<proteinExistence type="predicted"/>
<evidence type="ECO:0000313" key="2">
    <source>
        <dbReference type="EMBL" id="MBB1087709.1"/>
    </source>
</evidence>
<sequence length="305" mass="32692">MTTHARKLALCIACALGLSGWTTAAVAQERFPTPDAAADALVEALGTDKADTARLEALLGKDWGDFIPTGGVARPDVDYFLEAYGNGHDLQVDGDTAHLRVGEGHWTLPIPITQGSGGWAFDTRAAADEIRTRRIGTNESQTLVSLLAYHDAQMDYAAQDRDDDGVLEYARQILSTEGEHDGLYWSEDATGDLSPLGPLFADAKAGEGWHGYRFQVLTAQGPSAPGGAYDYRLGDDMSRGFAAVAWPQEYGESGIMSFMISHDGQVFEKDLGADGAATAQAMKAFDPDSSWEEVADPMVVKVETP</sequence>
<keyword evidence="1" id="KW-0732">Signal</keyword>
<gene>
    <name evidence="2" type="ORF">H4F99_04320</name>
</gene>
<evidence type="ECO:0000313" key="3">
    <source>
        <dbReference type="Proteomes" id="UP000552587"/>
    </source>
</evidence>
<dbReference type="Pfam" id="PF11453">
    <property type="entry name" value="DUF2950"/>
    <property type="match status" value="1"/>
</dbReference>
<dbReference type="RefSeq" id="WP_182668505.1">
    <property type="nucleotide sequence ID" value="NZ_JACHTE010000003.1"/>
</dbReference>
<protein>
    <submittedName>
        <fullName evidence="2">DUF2950 domain-containing protein</fullName>
    </submittedName>
</protein>
<name>A0A7W3U2I0_9GAMM</name>
<dbReference type="InterPro" id="IPR021556">
    <property type="entry name" value="DUF2950"/>
</dbReference>
<organism evidence="2 3">
    <name type="scientific">Marilutibacter penaei</name>
    <dbReference type="NCBI Taxonomy" id="2759900"/>
    <lineage>
        <taxon>Bacteria</taxon>
        <taxon>Pseudomonadati</taxon>
        <taxon>Pseudomonadota</taxon>
        <taxon>Gammaproteobacteria</taxon>
        <taxon>Lysobacterales</taxon>
        <taxon>Lysobacteraceae</taxon>
        <taxon>Marilutibacter</taxon>
    </lineage>
</organism>
<dbReference type="Proteomes" id="UP000552587">
    <property type="component" value="Unassembled WGS sequence"/>
</dbReference>